<dbReference type="PRINTS" id="PR00046">
    <property type="entry name" value="SIGMA70FCT"/>
</dbReference>
<dbReference type="InterPro" id="IPR013324">
    <property type="entry name" value="RNA_pol_sigma_r3/r4-like"/>
</dbReference>
<sequence>MTLNQYLGELKNVKLLAGEEEQALWQAFKDTDDLDARRRLIESYQPLVFKVAMRWRLEESVLMDLVQEGTVGLIEAVENYDHTRGVAFSLYATHRIRGRILNYLNKEKSPALVHMESPLAAGEADDSGTFGDLLVDASAEVAAQAEQSYLVEQLKHAMGRLPVKEQLVLSGMYLDETEPKELAVNMDMSVSHIYRLQKQGIRRLRGMLARLMGSW</sequence>
<evidence type="ECO:0000259" key="5">
    <source>
        <dbReference type="PROSITE" id="PS00715"/>
    </source>
</evidence>
<dbReference type="Gene3D" id="1.20.140.160">
    <property type="match status" value="1"/>
</dbReference>
<dbReference type="PANTHER" id="PTHR30385">
    <property type="entry name" value="SIGMA FACTOR F FLAGELLAR"/>
    <property type="match status" value="1"/>
</dbReference>
<keyword evidence="3" id="KW-0238">DNA-binding</keyword>
<dbReference type="KEGG" id="mana:MAMMFC1_02235"/>
<protein>
    <submittedName>
        <fullName evidence="6">RNA polymerase sigma factor FliA</fullName>
    </submittedName>
</protein>
<reference evidence="6 7" key="1">
    <citation type="journal article" date="2018" name="Int. J. Syst. Evol. Microbiol.">
        <title>Methylomusa anaerophila gen. nov., sp. nov., an anaerobic methanol-utilizing bacterium isolated from a microbial fuel cell.</title>
        <authorList>
            <person name="Amano N."/>
            <person name="Yamamuro A."/>
            <person name="Miyahara M."/>
            <person name="Kouzuma A."/>
            <person name="Abe T."/>
            <person name="Watanabe K."/>
        </authorList>
    </citation>
    <scope>NUCLEOTIDE SEQUENCE [LARGE SCALE GENOMIC DNA]</scope>
    <source>
        <strain evidence="6 7">MMFC1</strain>
    </source>
</reference>
<dbReference type="GO" id="GO:0016987">
    <property type="term" value="F:sigma factor activity"/>
    <property type="evidence" value="ECO:0007669"/>
    <property type="project" value="UniProtKB-KW"/>
</dbReference>
<evidence type="ECO:0000256" key="4">
    <source>
        <dbReference type="ARBA" id="ARBA00023163"/>
    </source>
</evidence>
<dbReference type="Pfam" id="PF04545">
    <property type="entry name" value="Sigma70_r4"/>
    <property type="match status" value="1"/>
</dbReference>
<dbReference type="RefSeq" id="WP_126308554.1">
    <property type="nucleotide sequence ID" value="NZ_AP018449.1"/>
</dbReference>
<dbReference type="Proteomes" id="UP000276437">
    <property type="component" value="Chromosome"/>
</dbReference>
<dbReference type="NCBIfam" id="TIGR02937">
    <property type="entry name" value="sigma70-ECF"/>
    <property type="match status" value="1"/>
</dbReference>
<evidence type="ECO:0000313" key="7">
    <source>
        <dbReference type="Proteomes" id="UP000276437"/>
    </source>
</evidence>
<dbReference type="AlphaFoldDB" id="A0A348AKF3"/>
<dbReference type="GO" id="GO:0006352">
    <property type="term" value="P:DNA-templated transcription initiation"/>
    <property type="evidence" value="ECO:0007669"/>
    <property type="project" value="InterPro"/>
</dbReference>
<name>A0A348AKF3_9FIRM</name>
<dbReference type="SUPFAM" id="SSF88946">
    <property type="entry name" value="Sigma2 domain of RNA polymerase sigma factors"/>
    <property type="match status" value="1"/>
</dbReference>
<keyword evidence="1" id="KW-0805">Transcription regulation</keyword>
<dbReference type="InterPro" id="IPR014284">
    <property type="entry name" value="RNA_pol_sigma-70_dom"/>
</dbReference>
<evidence type="ECO:0000256" key="2">
    <source>
        <dbReference type="ARBA" id="ARBA00023082"/>
    </source>
</evidence>
<keyword evidence="2" id="KW-0731">Sigma factor</keyword>
<dbReference type="InterPro" id="IPR007627">
    <property type="entry name" value="RNA_pol_sigma70_r2"/>
</dbReference>
<dbReference type="EMBL" id="AP018449">
    <property type="protein sequence ID" value="BBB91551.1"/>
    <property type="molecule type" value="Genomic_DNA"/>
</dbReference>
<dbReference type="InterPro" id="IPR013325">
    <property type="entry name" value="RNA_pol_sigma_r2"/>
</dbReference>
<feature type="domain" description="RNA polymerase sigma-70" evidence="5">
    <location>
        <begin position="64"/>
        <end position="77"/>
    </location>
</feature>
<dbReference type="Pfam" id="PF04542">
    <property type="entry name" value="Sigma70_r2"/>
    <property type="match status" value="1"/>
</dbReference>
<gene>
    <name evidence="6" type="primary">fliA</name>
    <name evidence="6" type="ORF">MAMMFC1_02235</name>
</gene>
<keyword evidence="7" id="KW-1185">Reference proteome</keyword>
<dbReference type="OrthoDB" id="2111981at2"/>
<evidence type="ECO:0000256" key="1">
    <source>
        <dbReference type="ARBA" id="ARBA00023015"/>
    </source>
</evidence>
<proteinExistence type="predicted"/>
<dbReference type="SUPFAM" id="SSF88659">
    <property type="entry name" value="Sigma3 and sigma4 domains of RNA polymerase sigma factors"/>
    <property type="match status" value="1"/>
</dbReference>
<evidence type="ECO:0000256" key="3">
    <source>
        <dbReference type="ARBA" id="ARBA00023125"/>
    </source>
</evidence>
<evidence type="ECO:0000313" key="6">
    <source>
        <dbReference type="EMBL" id="BBB91551.1"/>
    </source>
</evidence>
<dbReference type="Gene3D" id="1.10.1740.10">
    <property type="match status" value="1"/>
</dbReference>
<accession>A0A348AKF3</accession>
<dbReference type="InterPro" id="IPR000943">
    <property type="entry name" value="RNA_pol_sigma70"/>
</dbReference>
<dbReference type="GO" id="GO:0003677">
    <property type="term" value="F:DNA binding"/>
    <property type="evidence" value="ECO:0007669"/>
    <property type="project" value="UniProtKB-KW"/>
</dbReference>
<dbReference type="PROSITE" id="PS00715">
    <property type="entry name" value="SIGMA70_1"/>
    <property type="match status" value="1"/>
</dbReference>
<keyword evidence="4" id="KW-0804">Transcription</keyword>
<dbReference type="InterPro" id="IPR007630">
    <property type="entry name" value="RNA_pol_sigma70_r4"/>
</dbReference>
<organism evidence="6 7">
    <name type="scientific">Methylomusa anaerophila</name>
    <dbReference type="NCBI Taxonomy" id="1930071"/>
    <lineage>
        <taxon>Bacteria</taxon>
        <taxon>Bacillati</taxon>
        <taxon>Bacillota</taxon>
        <taxon>Negativicutes</taxon>
        <taxon>Selenomonadales</taxon>
        <taxon>Sporomusaceae</taxon>
        <taxon>Methylomusa</taxon>
    </lineage>
</organism>